<comment type="caution">
    <text evidence="4">The sequence shown here is derived from an EMBL/GenBank/DDBJ whole genome shotgun (WGS) entry which is preliminary data.</text>
</comment>
<keyword evidence="1 4" id="KW-0808">Transferase</keyword>
<keyword evidence="2 4" id="KW-0012">Acyltransferase</keyword>
<feature type="domain" description="N-acetyltransferase" evidence="3">
    <location>
        <begin position="1"/>
        <end position="141"/>
    </location>
</feature>
<dbReference type="EMBL" id="JBHULD010000018">
    <property type="protein sequence ID" value="MFD2556376.1"/>
    <property type="molecule type" value="Genomic_DNA"/>
</dbReference>
<dbReference type="EC" id="2.3.1.-" evidence="4"/>
<keyword evidence="5" id="KW-1185">Reference proteome</keyword>
<dbReference type="InterPro" id="IPR050832">
    <property type="entry name" value="Bact_Acetyltransf"/>
</dbReference>
<protein>
    <submittedName>
        <fullName evidence="4">GNAT family N-acetyltransferase</fullName>
        <ecNumber evidence="4">2.3.1.-</ecNumber>
    </submittedName>
</protein>
<dbReference type="PANTHER" id="PTHR43877">
    <property type="entry name" value="AMINOALKYLPHOSPHONATE N-ACETYLTRANSFERASE-RELATED-RELATED"/>
    <property type="match status" value="1"/>
</dbReference>
<dbReference type="PROSITE" id="PS51186">
    <property type="entry name" value="GNAT"/>
    <property type="match status" value="1"/>
</dbReference>
<dbReference type="InterPro" id="IPR016181">
    <property type="entry name" value="Acyl_CoA_acyltransferase"/>
</dbReference>
<gene>
    <name evidence="4" type="ORF">ACFSQW_18415</name>
</gene>
<dbReference type="SUPFAM" id="SSF55729">
    <property type="entry name" value="Acyl-CoA N-acyltransferases (Nat)"/>
    <property type="match status" value="1"/>
</dbReference>
<dbReference type="Proteomes" id="UP001597440">
    <property type="component" value="Unassembled WGS sequence"/>
</dbReference>
<proteinExistence type="predicted"/>
<evidence type="ECO:0000313" key="5">
    <source>
        <dbReference type="Proteomes" id="UP001597440"/>
    </source>
</evidence>
<dbReference type="GO" id="GO:0016746">
    <property type="term" value="F:acyltransferase activity"/>
    <property type="evidence" value="ECO:0007669"/>
    <property type="project" value="UniProtKB-KW"/>
</dbReference>
<evidence type="ECO:0000259" key="3">
    <source>
        <dbReference type="PROSITE" id="PS51186"/>
    </source>
</evidence>
<reference evidence="5" key="1">
    <citation type="journal article" date="2019" name="Int. J. Syst. Evol. Microbiol.">
        <title>The Global Catalogue of Microorganisms (GCM) 10K type strain sequencing project: providing services to taxonomists for standard genome sequencing and annotation.</title>
        <authorList>
            <consortium name="The Broad Institute Genomics Platform"/>
            <consortium name="The Broad Institute Genome Sequencing Center for Infectious Disease"/>
            <person name="Wu L."/>
            <person name="Ma J."/>
        </authorList>
    </citation>
    <scope>NUCLEOTIDE SEQUENCE [LARGE SCALE GENOMIC DNA]</scope>
    <source>
        <strain evidence="5">KCTC 52298</strain>
    </source>
</reference>
<dbReference type="RefSeq" id="WP_210352559.1">
    <property type="nucleotide sequence ID" value="NZ_JAEQMU010000001.1"/>
</dbReference>
<evidence type="ECO:0000313" key="4">
    <source>
        <dbReference type="EMBL" id="MFD2556376.1"/>
    </source>
</evidence>
<dbReference type="Gene3D" id="3.40.630.30">
    <property type="match status" value="1"/>
</dbReference>
<sequence>MEIRSARMSDAPAITNLVGQLGYPAELATIKKRLSILLENQDIIVLVVIVDGGVVGWMQANYSISLEIDYGVEIIGLVVDDQWRGQGVGAALIREAVIWARQRDVGFLRVRCNVIRTESHLFYEKKGFTLCKEQKVFDMRL</sequence>
<accession>A0ABW5L588</accession>
<evidence type="ECO:0000256" key="1">
    <source>
        <dbReference type="ARBA" id="ARBA00022679"/>
    </source>
</evidence>
<evidence type="ECO:0000256" key="2">
    <source>
        <dbReference type="ARBA" id="ARBA00023315"/>
    </source>
</evidence>
<dbReference type="CDD" id="cd04301">
    <property type="entry name" value="NAT_SF"/>
    <property type="match status" value="1"/>
</dbReference>
<dbReference type="InterPro" id="IPR000182">
    <property type="entry name" value="GNAT_dom"/>
</dbReference>
<name>A0ABW5L588_9SPHI</name>
<organism evidence="4 5">
    <name type="scientific">Sphingobacterium tabacisoli</name>
    <dbReference type="NCBI Taxonomy" id="2044855"/>
    <lineage>
        <taxon>Bacteria</taxon>
        <taxon>Pseudomonadati</taxon>
        <taxon>Bacteroidota</taxon>
        <taxon>Sphingobacteriia</taxon>
        <taxon>Sphingobacteriales</taxon>
        <taxon>Sphingobacteriaceae</taxon>
        <taxon>Sphingobacterium</taxon>
    </lineage>
</organism>
<dbReference type="Pfam" id="PF13508">
    <property type="entry name" value="Acetyltransf_7"/>
    <property type="match status" value="1"/>
</dbReference>